<evidence type="ECO:0000256" key="1">
    <source>
        <dbReference type="SAM" id="Phobius"/>
    </source>
</evidence>
<dbReference type="EMBL" id="CP054020">
    <property type="protein sequence ID" value="QKI90140.1"/>
    <property type="molecule type" value="Genomic_DNA"/>
</dbReference>
<keyword evidence="1" id="KW-0472">Membrane</keyword>
<dbReference type="RefSeq" id="WP_173286659.1">
    <property type="nucleotide sequence ID" value="NZ_CP054020.1"/>
</dbReference>
<organism evidence="2 3">
    <name type="scientific">Thiomicrorhabdus xiamenensis</name>
    <dbReference type="NCBI Taxonomy" id="2739063"/>
    <lineage>
        <taxon>Bacteria</taxon>
        <taxon>Pseudomonadati</taxon>
        <taxon>Pseudomonadota</taxon>
        <taxon>Gammaproteobacteria</taxon>
        <taxon>Thiotrichales</taxon>
        <taxon>Piscirickettsiaceae</taxon>
        <taxon>Thiomicrorhabdus</taxon>
    </lineage>
</organism>
<keyword evidence="3" id="KW-1185">Reference proteome</keyword>
<evidence type="ECO:0000313" key="2">
    <source>
        <dbReference type="EMBL" id="QKI90140.1"/>
    </source>
</evidence>
<keyword evidence="1" id="KW-0812">Transmembrane</keyword>
<accession>A0A7D4SIV8</accession>
<dbReference type="Proteomes" id="UP000504724">
    <property type="component" value="Chromosome"/>
</dbReference>
<evidence type="ECO:0000313" key="3">
    <source>
        <dbReference type="Proteomes" id="UP000504724"/>
    </source>
</evidence>
<dbReference type="AlphaFoldDB" id="A0A7D4SIV8"/>
<name>A0A7D4SIV8_9GAMM</name>
<protein>
    <submittedName>
        <fullName evidence="2">Uncharacterized protein</fullName>
    </submittedName>
</protein>
<sequence length="139" mass="14824">MDEFKKVVANIALASLAAGVTLFFTVLTVLLIAGSDISTYFSGYFVISLLVAILGSVMALVVAMLIGVPFYFVVKKRGGLNCAAVYGLSTVILVLAVWLSTNKEHPELILWISIAGIPSALIGARVFCRRSGMTPAKNR</sequence>
<dbReference type="KEGG" id="txa:HQN79_11420"/>
<keyword evidence="1" id="KW-1133">Transmembrane helix</keyword>
<feature type="transmembrane region" description="Helical" evidence="1">
    <location>
        <begin position="44"/>
        <end position="72"/>
    </location>
</feature>
<feature type="transmembrane region" description="Helical" evidence="1">
    <location>
        <begin position="108"/>
        <end position="128"/>
    </location>
</feature>
<proteinExistence type="predicted"/>
<feature type="transmembrane region" description="Helical" evidence="1">
    <location>
        <begin position="84"/>
        <end position="102"/>
    </location>
</feature>
<feature type="transmembrane region" description="Helical" evidence="1">
    <location>
        <begin position="7"/>
        <end position="32"/>
    </location>
</feature>
<gene>
    <name evidence="2" type="ORF">HQN79_11420</name>
</gene>
<reference evidence="2 3" key="1">
    <citation type="submission" date="2020-05" db="EMBL/GenBank/DDBJ databases">
        <title>Thiomicrorhabdus sediminis sp.nov. and Thiomicrorhabdus xiamenensis sp.nov., novel sulfur-oxidizing bacteria isolated from coastal sediment.</title>
        <authorList>
            <person name="Liu X."/>
        </authorList>
    </citation>
    <scope>NUCLEOTIDE SEQUENCE [LARGE SCALE GENOMIC DNA]</scope>
    <source>
        <strain evidence="2 3">G2</strain>
    </source>
</reference>